<dbReference type="Proteomes" id="UP000198512">
    <property type="component" value="Unassembled WGS sequence"/>
</dbReference>
<evidence type="ECO:0000256" key="3">
    <source>
        <dbReference type="ARBA" id="ARBA00031983"/>
    </source>
</evidence>
<dbReference type="Gene3D" id="3.40.50.450">
    <property type="match status" value="1"/>
</dbReference>
<proteinExistence type="predicted"/>
<keyword evidence="5" id="KW-1185">Reference proteome</keyword>
<evidence type="ECO:0000256" key="2">
    <source>
        <dbReference type="ARBA" id="ARBA00011985"/>
    </source>
</evidence>
<sequence length="95" mass="11050">MRCWRTWQGNNHSLRPPPSLARFCAATRLGTKREQTLRLLDVNGFYSRLGEFLDHLVTEQFVRAPHRAMLQLAQTPAELVSQLHDWRPTALPKWG</sequence>
<dbReference type="EMBL" id="FOFP01000015">
    <property type="protein sequence ID" value="SER11383.1"/>
    <property type="molecule type" value="Genomic_DNA"/>
</dbReference>
<name>A0ABY1BLF9_9PSED</name>
<dbReference type="SUPFAM" id="SSF102405">
    <property type="entry name" value="MCP/YpsA-like"/>
    <property type="match status" value="1"/>
</dbReference>
<gene>
    <name evidence="4" type="ORF">SAMN05216600_11581</name>
</gene>
<comment type="caution">
    <text evidence="4">The sequence shown here is derived from an EMBL/GenBank/DDBJ whole genome shotgun (WGS) entry which is preliminary data.</text>
</comment>
<dbReference type="RefSeq" id="WP_090391050.1">
    <property type="nucleotide sequence ID" value="NZ_FOFP01000015.1"/>
</dbReference>
<dbReference type="EC" id="3.2.2.4" evidence="2"/>
<comment type="catalytic activity">
    <reaction evidence="1">
        <text>AMP + H2O = D-ribose 5-phosphate + adenine</text>
        <dbReference type="Rhea" id="RHEA:20129"/>
        <dbReference type="ChEBI" id="CHEBI:15377"/>
        <dbReference type="ChEBI" id="CHEBI:16708"/>
        <dbReference type="ChEBI" id="CHEBI:78346"/>
        <dbReference type="ChEBI" id="CHEBI:456215"/>
        <dbReference type="EC" id="3.2.2.4"/>
    </reaction>
</comment>
<dbReference type="Pfam" id="PF03641">
    <property type="entry name" value="Lysine_decarbox"/>
    <property type="match status" value="1"/>
</dbReference>
<evidence type="ECO:0000256" key="1">
    <source>
        <dbReference type="ARBA" id="ARBA00000274"/>
    </source>
</evidence>
<protein>
    <recommendedName>
        <fullName evidence="3">AMP nucleosidase</fullName>
        <ecNumber evidence="2">3.2.2.4</ecNumber>
    </recommendedName>
    <alternativeName>
        <fullName evidence="3">AMP nucleosidase</fullName>
    </alternativeName>
</protein>
<reference evidence="4 5" key="1">
    <citation type="submission" date="2016-10" db="EMBL/GenBank/DDBJ databases">
        <authorList>
            <person name="Varghese N."/>
            <person name="Submissions S."/>
        </authorList>
    </citation>
    <scope>NUCLEOTIDE SEQUENCE [LARGE SCALE GENOMIC DNA]</scope>
    <source>
        <strain evidence="4 5">CIP 109853</strain>
    </source>
</reference>
<dbReference type="InterPro" id="IPR031100">
    <property type="entry name" value="LOG_fam"/>
</dbReference>
<accession>A0ABY1BLF9</accession>
<evidence type="ECO:0000313" key="4">
    <source>
        <dbReference type="EMBL" id="SER11383.1"/>
    </source>
</evidence>
<evidence type="ECO:0000313" key="5">
    <source>
        <dbReference type="Proteomes" id="UP000198512"/>
    </source>
</evidence>
<organism evidence="4 5">
    <name type="scientific">Pseudomonas cuatrocienegasensis</name>
    <dbReference type="NCBI Taxonomy" id="543360"/>
    <lineage>
        <taxon>Bacteria</taxon>
        <taxon>Pseudomonadati</taxon>
        <taxon>Pseudomonadota</taxon>
        <taxon>Gammaproteobacteria</taxon>
        <taxon>Pseudomonadales</taxon>
        <taxon>Pseudomonadaceae</taxon>
        <taxon>Pseudomonas</taxon>
    </lineage>
</organism>